<dbReference type="GeneID" id="45616485"/>
<sequence length="74" mass="8202">MAVFRMDTCGEMCPIPIVRARVKLKQMAPGDILVVTSDHSCTSQSLAETMAKMGHRVEVREVANGIWEVTIKKV</sequence>
<protein>
    <submittedName>
        <fullName evidence="3">Predicted redox protein, regulator of disulfide bond formation</fullName>
    </submittedName>
</protein>
<dbReference type="Pfam" id="PF01206">
    <property type="entry name" value="TusA"/>
    <property type="match status" value="1"/>
</dbReference>
<organism evidence="3">
    <name type="scientific">Moorella thermoacetica Y72</name>
    <dbReference type="NCBI Taxonomy" id="1325331"/>
    <lineage>
        <taxon>Bacteria</taxon>
        <taxon>Bacillati</taxon>
        <taxon>Bacillota</taxon>
        <taxon>Clostridia</taxon>
        <taxon>Neomoorellales</taxon>
        <taxon>Neomoorellaceae</taxon>
        <taxon>Neomoorella</taxon>
    </lineage>
</organism>
<evidence type="ECO:0000256" key="1">
    <source>
        <dbReference type="ARBA" id="ARBA00008984"/>
    </source>
</evidence>
<comment type="similarity">
    <text evidence="1">Belongs to the sulfur carrier protein TusA family.</text>
</comment>
<dbReference type="AlphaFoldDB" id="A0A0S6UEE6"/>
<dbReference type="EMBL" id="DF238840">
    <property type="protein sequence ID" value="GAF26131.1"/>
    <property type="molecule type" value="Genomic_DNA"/>
</dbReference>
<dbReference type="Proteomes" id="UP000063718">
    <property type="component" value="Unassembled WGS sequence"/>
</dbReference>
<accession>A0A0S6UEE6</accession>
<dbReference type="PANTHER" id="PTHR33279:SF6">
    <property type="entry name" value="SULFUR CARRIER PROTEIN YEDF-RELATED"/>
    <property type="match status" value="1"/>
</dbReference>
<dbReference type="InterPro" id="IPR001455">
    <property type="entry name" value="TusA-like"/>
</dbReference>
<evidence type="ECO:0000259" key="2">
    <source>
        <dbReference type="Pfam" id="PF01206"/>
    </source>
</evidence>
<dbReference type="RefSeq" id="WP_011391985.1">
    <property type="nucleotide sequence ID" value="NZ_DF238840.1"/>
</dbReference>
<dbReference type="SUPFAM" id="SSF64307">
    <property type="entry name" value="SirA-like"/>
    <property type="match status" value="1"/>
</dbReference>
<dbReference type="CDD" id="cd00291">
    <property type="entry name" value="SirA_YedF_YeeD"/>
    <property type="match status" value="1"/>
</dbReference>
<proteinExistence type="inferred from homology"/>
<evidence type="ECO:0000313" key="3">
    <source>
        <dbReference type="EMBL" id="GAF26131.1"/>
    </source>
</evidence>
<dbReference type="PANTHER" id="PTHR33279">
    <property type="entry name" value="SULFUR CARRIER PROTEIN YEDF-RELATED"/>
    <property type="match status" value="1"/>
</dbReference>
<dbReference type="Gene3D" id="3.30.110.40">
    <property type="entry name" value="TusA-like domain"/>
    <property type="match status" value="1"/>
</dbReference>
<feature type="domain" description="UPF0033" evidence="2">
    <location>
        <begin position="6"/>
        <end position="73"/>
    </location>
</feature>
<name>A0A0S6UEE6_NEOTH</name>
<reference evidence="3" key="1">
    <citation type="journal article" date="2014" name="Gene">
        <title>Genome-guided analysis of transformation efficiency and carbon dioxide assimilation by Moorella thermoacetica Y72.</title>
        <authorList>
            <person name="Tsukahara K."/>
            <person name="Kita A."/>
            <person name="Nakashimada Y."/>
            <person name="Hoshino T."/>
            <person name="Murakami K."/>
        </authorList>
    </citation>
    <scope>NUCLEOTIDE SEQUENCE [LARGE SCALE GENOMIC DNA]</scope>
    <source>
        <strain evidence="3">Y72</strain>
    </source>
</reference>
<gene>
    <name evidence="3" type="ORF">MTY_1470</name>
</gene>
<dbReference type="InterPro" id="IPR036868">
    <property type="entry name" value="TusA-like_sf"/>
</dbReference>